<evidence type="ECO:0000256" key="2">
    <source>
        <dbReference type="ARBA" id="ARBA00023125"/>
    </source>
</evidence>
<dbReference type="PANTHER" id="PTHR31100">
    <property type="entry name" value="AT-HOOK MOTIF NUCLEAR-LOCALIZED PROTEIN 15"/>
    <property type="match status" value="1"/>
</dbReference>
<evidence type="ECO:0000259" key="5">
    <source>
        <dbReference type="PROSITE" id="PS51742"/>
    </source>
</evidence>
<evidence type="ECO:0000313" key="6">
    <source>
        <dbReference type="EMBL" id="KAK7381127.1"/>
    </source>
</evidence>
<dbReference type="GO" id="GO:0003700">
    <property type="term" value="F:DNA-binding transcription factor activity"/>
    <property type="evidence" value="ECO:0007669"/>
    <property type="project" value="TreeGrafter"/>
</dbReference>
<evidence type="ECO:0000256" key="4">
    <source>
        <dbReference type="ARBA" id="ARBA00023242"/>
    </source>
</evidence>
<organism evidence="6 7">
    <name type="scientific">Psophocarpus tetragonolobus</name>
    <name type="common">Winged bean</name>
    <name type="synonym">Dolichos tetragonolobus</name>
    <dbReference type="NCBI Taxonomy" id="3891"/>
    <lineage>
        <taxon>Eukaryota</taxon>
        <taxon>Viridiplantae</taxon>
        <taxon>Streptophyta</taxon>
        <taxon>Embryophyta</taxon>
        <taxon>Tracheophyta</taxon>
        <taxon>Spermatophyta</taxon>
        <taxon>Magnoliopsida</taxon>
        <taxon>eudicotyledons</taxon>
        <taxon>Gunneridae</taxon>
        <taxon>Pentapetalae</taxon>
        <taxon>rosids</taxon>
        <taxon>fabids</taxon>
        <taxon>Fabales</taxon>
        <taxon>Fabaceae</taxon>
        <taxon>Papilionoideae</taxon>
        <taxon>50 kb inversion clade</taxon>
        <taxon>NPAAA clade</taxon>
        <taxon>indigoferoid/millettioid clade</taxon>
        <taxon>Phaseoleae</taxon>
        <taxon>Psophocarpus</taxon>
    </lineage>
</organism>
<keyword evidence="4" id="KW-0539">Nucleus</keyword>
<sequence>MAEPSTVIPLSSDDNTFHTVIESLTLQNLSSLKKMRGRPVGAKNKPKLPFVIHQNSKHVQKPILIQVPKNTDVIDTVVQFALRYQVRITVLSASGPILNATLRHTTDNSTFILYGPFNLVSLTGTYINNNFSVACSSLSTSSTNLDLHHSFSISFCSISGQSFSGIIGGKVIAADDVNVVANVFNNLGNYKAGISGGGGEKDKNNLDACDPSGNENMSMFT</sequence>
<reference evidence="6 7" key="1">
    <citation type="submission" date="2024-01" db="EMBL/GenBank/DDBJ databases">
        <title>The genomes of 5 underutilized Papilionoideae crops provide insights into root nodulation and disease resistanc.</title>
        <authorList>
            <person name="Jiang F."/>
        </authorList>
    </citation>
    <scope>NUCLEOTIDE SEQUENCE [LARGE SCALE GENOMIC DNA]</scope>
    <source>
        <strain evidence="6">DUOXIRENSHENG_FW03</strain>
        <tissue evidence="6">Leaves</tissue>
    </source>
</reference>
<feature type="domain" description="PPC" evidence="5">
    <location>
        <begin position="57"/>
        <end position="187"/>
    </location>
</feature>
<evidence type="ECO:0000256" key="3">
    <source>
        <dbReference type="ARBA" id="ARBA00023163"/>
    </source>
</evidence>
<dbReference type="GO" id="GO:0005634">
    <property type="term" value="C:nucleus"/>
    <property type="evidence" value="ECO:0007669"/>
    <property type="project" value="TreeGrafter"/>
</dbReference>
<dbReference type="GO" id="GO:0003680">
    <property type="term" value="F:minor groove of adenine-thymine-rich DNA binding"/>
    <property type="evidence" value="ECO:0007669"/>
    <property type="project" value="InterPro"/>
</dbReference>
<dbReference type="Proteomes" id="UP001386955">
    <property type="component" value="Unassembled WGS sequence"/>
</dbReference>
<dbReference type="InterPro" id="IPR014476">
    <property type="entry name" value="AHL15-29"/>
</dbReference>
<evidence type="ECO:0000256" key="1">
    <source>
        <dbReference type="ARBA" id="ARBA00023015"/>
    </source>
</evidence>
<dbReference type="PANTHER" id="PTHR31100:SF63">
    <property type="entry name" value="AT-HOOK MOTIF NUCLEAR-LOCALIZED PROTEIN"/>
    <property type="match status" value="1"/>
</dbReference>
<keyword evidence="2" id="KW-0238">DNA-binding</keyword>
<dbReference type="EMBL" id="JAYMYS010000009">
    <property type="protein sequence ID" value="KAK7381127.1"/>
    <property type="molecule type" value="Genomic_DNA"/>
</dbReference>
<keyword evidence="3" id="KW-0804">Transcription</keyword>
<gene>
    <name evidence="6" type="ORF">VNO78_33653</name>
</gene>
<dbReference type="AlphaFoldDB" id="A0AAN9P1J3"/>
<proteinExistence type="predicted"/>
<dbReference type="PROSITE" id="PS51742">
    <property type="entry name" value="PPC"/>
    <property type="match status" value="1"/>
</dbReference>
<name>A0AAN9P1J3_PSOTE</name>
<dbReference type="InterPro" id="IPR005175">
    <property type="entry name" value="PPC_dom"/>
</dbReference>
<accession>A0AAN9P1J3</accession>
<keyword evidence="1" id="KW-0805">Transcription regulation</keyword>
<evidence type="ECO:0000313" key="7">
    <source>
        <dbReference type="Proteomes" id="UP001386955"/>
    </source>
</evidence>
<dbReference type="SUPFAM" id="SSF117856">
    <property type="entry name" value="AF0104/ALDC/Ptd012-like"/>
    <property type="match status" value="1"/>
</dbReference>
<protein>
    <recommendedName>
        <fullName evidence="5">PPC domain-containing protein</fullName>
    </recommendedName>
</protein>
<dbReference type="CDD" id="cd11378">
    <property type="entry name" value="DUF296"/>
    <property type="match status" value="1"/>
</dbReference>
<dbReference type="Pfam" id="PF03479">
    <property type="entry name" value="PCC"/>
    <property type="match status" value="1"/>
</dbReference>
<keyword evidence="7" id="KW-1185">Reference proteome</keyword>
<comment type="caution">
    <text evidence="6">The sequence shown here is derived from an EMBL/GenBank/DDBJ whole genome shotgun (WGS) entry which is preliminary data.</text>
</comment>
<dbReference type="Gene3D" id="3.30.1330.80">
    <property type="entry name" value="Hypothetical protein, similar to alpha- acetolactate decarboxylase, domain 2"/>
    <property type="match status" value="1"/>
</dbReference>